<feature type="domain" description="Endonuclease/exonuclease/phosphatase" evidence="3">
    <location>
        <begin position="453"/>
        <end position="575"/>
    </location>
</feature>
<dbReference type="Proteomes" id="UP000235145">
    <property type="component" value="Unassembled WGS sequence"/>
</dbReference>
<proteinExistence type="predicted"/>
<comment type="caution">
    <text evidence="4">The sequence shown here is derived from an EMBL/GenBank/DDBJ whole genome shotgun (WGS) entry which is preliminary data.</text>
</comment>
<dbReference type="EMBL" id="NBSK02000004">
    <property type="protein sequence ID" value="KAJ0213049.1"/>
    <property type="molecule type" value="Genomic_DNA"/>
</dbReference>
<feature type="compositionally biased region" description="Basic and acidic residues" evidence="1">
    <location>
        <begin position="18"/>
        <end position="32"/>
    </location>
</feature>
<protein>
    <recommendedName>
        <fullName evidence="6">HAT C-terminal dimerisation domain-containing protein</fullName>
    </recommendedName>
</protein>
<evidence type="ECO:0000259" key="3">
    <source>
        <dbReference type="Pfam" id="PF14529"/>
    </source>
</evidence>
<accession>A0A9R1XKD9</accession>
<gene>
    <name evidence="4" type="ORF">LSAT_V11C400159970</name>
</gene>
<dbReference type="GO" id="GO:0046983">
    <property type="term" value="F:protein dimerization activity"/>
    <property type="evidence" value="ECO:0007669"/>
    <property type="project" value="InterPro"/>
</dbReference>
<dbReference type="InterPro" id="IPR005135">
    <property type="entry name" value="Endo/exonuclease/phosphatase"/>
</dbReference>
<sequence>MGNTFMGNMKTIHSFFKRKVDNEEIQDKNQEIKRHKASTSEPQPQEHENQQENERNEATQSNPNEVVQVDLKQLERDPAKRKQIWDYPAMELLSLSSTFVSKEHPKAVKVDQIFRLVEKYYPEDFTEQERIQLQYQLEIFNIDMAKNPKLSGKRETYYLLDRVVRLILTLPVSTATTEMGFSAMKIFKNCLRNTMSDEFLANNLVVYIEREIVKNIDSKSGGGGGDGDSFSIEIMNFKVSVDGIIFPVRIKEASGWTPSFSCDFMKSVDGEDEGHGQFGEEGSNGSLNENDEVYKDPFGIYDTLEKLEKAKMKNKKYNFLSQRKSDDRKDAKSVSDQCKVNSVRLKFPFLYPVTGSLGFSGGFGRVSGVNVSEDELTHPPAVQENKMEEIDLLSVRSFWGNTSFMHPFSPSRGASGGILVIWDLNCISHKRTFISNWFIAIEAIWTNSALEVLFIVVYAPQAADCKRQLWNDITQIISSSPGECIIMGDFNEVRDKSEKLGSTFNPANVHSFNDFIDHLDLVDVPLGGPRFTWSDKWGSKFSKLDRFLVTEGIFSSFPNLMGIVLEKKIPDHRPILLSEHCVDYGPTPFRVFHSWFEMAGFDDIVRDSWMQSMNRVVLDNNWLLKSNLRKWNKNSRDLVATKKKNIQDSIELIDSRLMSDDGFATLREQSVSLLKELADLDHSSQLDIFQKAKIQWNI</sequence>
<dbReference type="PANTHER" id="PTHR33710:SF64">
    <property type="entry name" value="ENDONUCLEASE_EXONUCLEASE_PHOSPHATASE DOMAIN-CONTAINING PROTEIN"/>
    <property type="match status" value="1"/>
</dbReference>
<evidence type="ECO:0000313" key="5">
    <source>
        <dbReference type="Proteomes" id="UP000235145"/>
    </source>
</evidence>
<dbReference type="SUPFAM" id="SSF56219">
    <property type="entry name" value="DNase I-like"/>
    <property type="match status" value="1"/>
</dbReference>
<name>A0A9R1XKD9_LACSA</name>
<feature type="compositionally biased region" description="Basic and acidic residues" evidence="1">
    <location>
        <begin position="44"/>
        <end position="57"/>
    </location>
</feature>
<feature type="region of interest" description="Disordered" evidence="1">
    <location>
        <begin position="17"/>
        <end position="66"/>
    </location>
</feature>
<reference evidence="4 5" key="1">
    <citation type="journal article" date="2017" name="Nat. Commun.">
        <title>Genome assembly with in vitro proximity ligation data and whole-genome triplication in lettuce.</title>
        <authorList>
            <person name="Reyes-Chin-Wo S."/>
            <person name="Wang Z."/>
            <person name="Yang X."/>
            <person name="Kozik A."/>
            <person name="Arikit S."/>
            <person name="Song C."/>
            <person name="Xia L."/>
            <person name="Froenicke L."/>
            <person name="Lavelle D.O."/>
            <person name="Truco M.J."/>
            <person name="Xia R."/>
            <person name="Zhu S."/>
            <person name="Xu C."/>
            <person name="Xu H."/>
            <person name="Xu X."/>
            <person name="Cox K."/>
            <person name="Korf I."/>
            <person name="Meyers B.C."/>
            <person name="Michelmore R.W."/>
        </authorList>
    </citation>
    <scope>NUCLEOTIDE SEQUENCE [LARGE SCALE GENOMIC DNA]</scope>
    <source>
        <strain evidence="5">cv. Salinas</strain>
        <tissue evidence="4">Seedlings</tissue>
    </source>
</reference>
<evidence type="ECO:0000259" key="2">
    <source>
        <dbReference type="Pfam" id="PF05699"/>
    </source>
</evidence>
<evidence type="ECO:0008006" key="6">
    <source>
        <dbReference type="Google" id="ProtNLM"/>
    </source>
</evidence>
<evidence type="ECO:0000313" key="4">
    <source>
        <dbReference type="EMBL" id="KAJ0213049.1"/>
    </source>
</evidence>
<feature type="domain" description="HAT C-terminal dimerisation" evidence="2">
    <location>
        <begin position="152"/>
        <end position="211"/>
    </location>
</feature>
<dbReference type="InterPro" id="IPR008906">
    <property type="entry name" value="HATC_C_dom"/>
</dbReference>
<keyword evidence="5" id="KW-1185">Reference proteome</keyword>
<dbReference type="PANTHER" id="PTHR33710">
    <property type="entry name" value="BNAC02G09200D PROTEIN"/>
    <property type="match status" value="1"/>
</dbReference>
<organism evidence="4 5">
    <name type="scientific">Lactuca sativa</name>
    <name type="common">Garden lettuce</name>
    <dbReference type="NCBI Taxonomy" id="4236"/>
    <lineage>
        <taxon>Eukaryota</taxon>
        <taxon>Viridiplantae</taxon>
        <taxon>Streptophyta</taxon>
        <taxon>Embryophyta</taxon>
        <taxon>Tracheophyta</taxon>
        <taxon>Spermatophyta</taxon>
        <taxon>Magnoliopsida</taxon>
        <taxon>eudicotyledons</taxon>
        <taxon>Gunneridae</taxon>
        <taxon>Pentapetalae</taxon>
        <taxon>asterids</taxon>
        <taxon>campanulids</taxon>
        <taxon>Asterales</taxon>
        <taxon>Asteraceae</taxon>
        <taxon>Cichorioideae</taxon>
        <taxon>Cichorieae</taxon>
        <taxon>Lactucinae</taxon>
        <taxon>Lactuca</taxon>
    </lineage>
</organism>
<dbReference type="Pfam" id="PF14529">
    <property type="entry name" value="Exo_endo_phos_2"/>
    <property type="match status" value="1"/>
</dbReference>
<evidence type="ECO:0000256" key="1">
    <source>
        <dbReference type="SAM" id="MobiDB-lite"/>
    </source>
</evidence>
<dbReference type="Gene3D" id="3.60.10.10">
    <property type="entry name" value="Endonuclease/exonuclease/phosphatase"/>
    <property type="match status" value="1"/>
</dbReference>
<dbReference type="GO" id="GO:0003824">
    <property type="term" value="F:catalytic activity"/>
    <property type="evidence" value="ECO:0007669"/>
    <property type="project" value="InterPro"/>
</dbReference>
<dbReference type="AlphaFoldDB" id="A0A9R1XKD9"/>
<dbReference type="Pfam" id="PF05699">
    <property type="entry name" value="Dimer_Tnp_hAT"/>
    <property type="match status" value="1"/>
</dbReference>
<dbReference type="InterPro" id="IPR036691">
    <property type="entry name" value="Endo/exonu/phosph_ase_sf"/>
</dbReference>